<evidence type="ECO:0000256" key="8">
    <source>
        <dbReference type="PROSITE-ProRule" id="PRU00169"/>
    </source>
</evidence>
<dbReference type="PROSITE" id="PS50122">
    <property type="entry name" value="CHEB"/>
    <property type="match status" value="1"/>
</dbReference>
<dbReference type="Gene3D" id="3.40.50.2300">
    <property type="match status" value="1"/>
</dbReference>
<keyword evidence="6 8" id="KW-0597">Phosphoprotein</keyword>
<dbReference type="Gene3D" id="3.40.50.180">
    <property type="entry name" value="Methylesterase CheB, C-terminal domain"/>
    <property type="match status" value="1"/>
</dbReference>
<dbReference type="SUPFAM" id="SSF52172">
    <property type="entry name" value="CheY-like"/>
    <property type="match status" value="1"/>
</dbReference>
<dbReference type="HOGENOM" id="CLU_000445_51_0_9"/>
<dbReference type="OrthoDB" id="9793421at2"/>
<gene>
    <name evidence="6" type="primary">cheB</name>
    <name evidence="11" type="ORF">TCEL_01958</name>
</gene>
<comment type="function">
    <text evidence="6">Involved in chemotaxis. Part of a chemotaxis signal transduction system that modulates chemotaxis in response to various stimuli. Catalyzes the demethylation of specific methylglutamate residues introduced into the chemoreceptors (methyl-accepting chemotaxis proteins or MCP) by CheR. Also mediates the irreversible deamidation of specific glutamine residues to glutamic acid.</text>
</comment>
<protein>
    <recommendedName>
        <fullName evidence="6">Protein-glutamate methylesterase/protein-glutamine glutaminase</fullName>
        <ecNumber evidence="6">3.1.1.61</ecNumber>
        <ecNumber evidence="6">3.5.1.44</ecNumber>
    </recommendedName>
</protein>
<comment type="PTM">
    <text evidence="6">Phosphorylated by CheA. Phosphorylation of the N-terminal regulatory domain activates the methylesterase activity.</text>
</comment>
<dbReference type="GO" id="GO:0006935">
    <property type="term" value="P:chemotaxis"/>
    <property type="evidence" value="ECO:0007669"/>
    <property type="project" value="UniProtKB-UniRule"/>
</dbReference>
<keyword evidence="3 6" id="KW-0378">Hydrolase</keyword>
<comment type="domain">
    <text evidence="6">Contains a C-terminal catalytic domain, and an N-terminal region which modulates catalytic activity.</text>
</comment>
<dbReference type="GO" id="GO:0000156">
    <property type="term" value="F:phosphorelay response regulator activity"/>
    <property type="evidence" value="ECO:0007669"/>
    <property type="project" value="InterPro"/>
</dbReference>
<reference evidence="11" key="1">
    <citation type="submission" date="2013-03" db="EMBL/GenBank/DDBJ databases">
        <title>Draft genome sequence of the hydrogen-ethanol-producing anaerobic alkalithermophilic Caloramator celere.</title>
        <authorList>
            <person name="Ciranna A."/>
            <person name="Larjo A."/>
            <person name="Kivisto A."/>
            <person name="Santala V."/>
            <person name="Roos C."/>
            <person name="Karp M."/>
        </authorList>
    </citation>
    <scope>NUCLEOTIDE SEQUENCE [LARGE SCALE GENOMIC DNA]</scope>
    <source>
        <strain evidence="11">DSM 8682</strain>
    </source>
</reference>
<comment type="catalytic activity">
    <reaction evidence="5 6">
        <text>[protein]-L-glutamate 5-O-methyl ester + H2O = L-glutamyl-[protein] + methanol + H(+)</text>
        <dbReference type="Rhea" id="RHEA:23236"/>
        <dbReference type="Rhea" id="RHEA-COMP:10208"/>
        <dbReference type="Rhea" id="RHEA-COMP:10311"/>
        <dbReference type="ChEBI" id="CHEBI:15377"/>
        <dbReference type="ChEBI" id="CHEBI:15378"/>
        <dbReference type="ChEBI" id="CHEBI:17790"/>
        <dbReference type="ChEBI" id="CHEBI:29973"/>
        <dbReference type="ChEBI" id="CHEBI:82795"/>
        <dbReference type="EC" id="3.1.1.61"/>
    </reaction>
</comment>
<dbReference type="PROSITE" id="PS50110">
    <property type="entry name" value="RESPONSE_REGULATORY"/>
    <property type="match status" value="1"/>
</dbReference>
<dbReference type="PANTHER" id="PTHR42872:SF6">
    <property type="entry name" value="PROTEIN-GLUTAMATE METHYLESTERASE_PROTEIN-GLUTAMINE GLUTAMINASE"/>
    <property type="match status" value="1"/>
</dbReference>
<keyword evidence="2 6" id="KW-0145">Chemotaxis</keyword>
<dbReference type="PIRSF" id="PIRSF000876">
    <property type="entry name" value="RR_chemtxs_CheB"/>
    <property type="match status" value="1"/>
</dbReference>
<evidence type="ECO:0000259" key="10">
    <source>
        <dbReference type="PROSITE" id="PS50122"/>
    </source>
</evidence>
<comment type="similarity">
    <text evidence="6">Belongs to the CheB family.</text>
</comment>
<feature type="domain" description="Response regulatory" evidence="9">
    <location>
        <begin position="6"/>
        <end position="123"/>
    </location>
</feature>
<dbReference type="AlphaFoldDB" id="R7RPU7"/>
<evidence type="ECO:0000256" key="1">
    <source>
        <dbReference type="ARBA" id="ARBA00022490"/>
    </source>
</evidence>
<dbReference type="EC" id="3.1.1.61" evidence="6"/>
<feature type="active site" evidence="6 7">
    <location>
        <position position="289"/>
    </location>
</feature>
<sequence length="347" mass="38103">MFDKIKVLVVDDSAFMRKMISDIINSQKDMYVIDTAKDGFEAIEKAIKLNPDIITLDVEMPRKNGLEALVELKKVSKAEVIMLSSLTSEGSSITIEALRLGAFDFIQKPSGSISLDINKVKDEITEKIRYAYAYKNKLKTNNKVISNFVSNKSKVNSFNNNFNALLLGASTGGPKVLFDLITKLPNNIDIPILVVQHMPTGFTKAFADRMNKSSNLRVVEAEDNQKIENNVVYIAPGGYHMTVVNGVIKLDLSPQIHGVRPAVDKLFISAANYYKSGVIASIFTGMGKDGAEGVKEVKKNGGHVIAQDESTSVVFGMPKAAIQTGCVDIILPEDEILNYILKLLKRA</sequence>
<evidence type="ECO:0000313" key="12">
    <source>
        <dbReference type="Proteomes" id="UP000014923"/>
    </source>
</evidence>
<comment type="subcellular location">
    <subcellularLocation>
        <location evidence="6">Cytoplasm</location>
    </subcellularLocation>
</comment>
<comment type="catalytic activity">
    <reaction evidence="6">
        <text>L-glutaminyl-[protein] + H2O = L-glutamyl-[protein] + NH4(+)</text>
        <dbReference type="Rhea" id="RHEA:16441"/>
        <dbReference type="Rhea" id="RHEA-COMP:10207"/>
        <dbReference type="Rhea" id="RHEA-COMP:10208"/>
        <dbReference type="ChEBI" id="CHEBI:15377"/>
        <dbReference type="ChEBI" id="CHEBI:28938"/>
        <dbReference type="ChEBI" id="CHEBI:29973"/>
        <dbReference type="ChEBI" id="CHEBI:30011"/>
        <dbReference type="EC" id="3.5.1.44"/>
    </reaction>
</comment>
<feature type="domain" description="CheB-type methylesterase" evidence="10">
    <location>
        <begin position="167"/>
        <end position="347"/>
    </location>
</feature>
<name>R7RPU7_9CLOT</name>
<dbReference type="eggNOG" id="COG2201">
    <property type="taxonomic scope" value="Bacteria"/>
</dbReference>
<dbReference type="HAMAP" id="MF_00099">
    <property type="entry name" value="CheB_chemtxs"/>
    <property type="match status" value="1"/>
</dbReference>
<dbReference type="RefSeq" id="WP_018661757.1">
    <property type="nucleotide sequence ID" value="NZ_HF952018.1"/>
</dbReference>
<feature type="active site" evidence="6 7">
    <location>
        <position position="197"/>
    </location>
</feature>
<evidence type="ECO:0000256" key="6">
    <source>
        <dbReference type="HAMAP-Rule" id="MF_00099"/>
    </source>
</evidence>
<dbReference type="GO" id="GO:0005737">
    <property type="term" value="C:cytoplasm"/>
    <property type="evidence" value="ECO:0007669"/>
    <property type="project" value="UniProtKB-SubCell"/>
</dbReference>
<feature type="active site" evidence="6 7">
    <location>
        <position position="170"/>
    </location>
</feature>
<dbReference type="Pfam" id="PF01339">
    <property type="entry name" value="CheB_methylest"/>
    <property type="match status" value="1"/>
</dbReference>
<dbReference type="CDD" id="cd17541">
    <property type="entry name" value="REC_CheB-like"/>
    <property type="match status" value="1"/>
</dbReference>
<dbReference type="InterPro" id="IPR035909">
    <property type="entry name" value="CheB_C"/>
</dbReference>
<dbReference type="NCBIfam" id="NF001965">
    <property type="entry name" value="PRK00742.1"/>
    <property type="match status" value="1"/>
</dbReference>
<dbReference type="InterPro" id="IPR008248">
    <property type="entry name" value="CheB-like"/>
</dbReference>
<keyword evidence="1 6" id="KW-0963">Cytoplasm</keyword>
<dbReference type="SUPFAM" id="SSF52738">
    <property type="entry name" value="Methylesterase CheB, C-terminal domain"/>
    <property type="match status" value="1"/>
</dbReference>
<evidence type="ECO:0000256" key="4">
    <source>
        <dbReference type="ARBA" id="ARBA00024867"/>
    </source>
</evidence>
<dbReference type="EMBL" id="CAVN010000093">
    <property type="protein sequence ID" value="CDF58044.1"/>
    <property type="molecule type" value="Genomic_DNA"/>
</dbReference>
<dbReference type="GO" id="GO:0050568">
    <property type="term" value="F:protein-glutamine glutaminase activity"/>
    <property type="evidence" value="ECO:0007669"/>
    <property type="project" value="UniProtKB-UniRule"/>
</dbReference>
<organism evidence="11 12">
    <name type="scientific">Thermobrachium celere DSM 8682</name>
    <dbReference type="NCBI Taxonomy" id="941824"/>
    <lineage>
        <taxon>Bacteria</taxon>
        <taxon>Bacillati</taxon>
        <taxon>Bacillota</taxon>
        <taxon>Clostridia</taxon>
        <taxon>Eubacteriales</taxon>
        <taxon>Clostridiaceae</taxon>
        <taxon>Thermobrachium</taxon>
    </lineage>
</organism>
<dbReference type="CDD" id="cd16432">
    <property type="entry name" value="CheB_Rec"/>
    <property type="match status" value="1"/>
</dbReference>
<dbReference type="InterPro" id="IPR000673">
    <property type="entry name" value="Sig_transdc_resp-reg_Me-estase"/>
</dbReference>
<comment type="function">
    <text evidence="4">May play the central regulatory role in sporulation. It may be an element of the effector pathway responsible for the activation of sporulation genes in response to nutritional stress. Spo0A may act in concert with spo0H (a sigma factor) to control the expression of some genes that are critical to the sporulation process.</text>
</comment>
<dbReference type="InterPro" id="IPR001789">
    <property type="entry name" value="Sig_transdc_resp-reg_receiver"/>
</dbReference>
<evidence type="ECO:0000256" key="7">
    <source>
        <dbReference type="PROSITE-ProRule" id="PRU00050"/>
    </source>
</evidence>
<dbReference type="PANTHER" id="PTHR42872">
    <property type="entry name" value="PROTEIN-GLUTAMATE METHYLESTERASE/PROTEIN-GLUTAMINE GLUTAMINASE"/>
    <property type="match status" value="1"/>
</dbReference>
<accession>R7RPU7</accession>
<evidence type="ECO:0000256" key="3">
    <source>
        <dbReference type="ARBA" id="ARBA00022801"/>
    </source>
</evidence>
<comment type="caution">
    <text evidence="11">The sequence shown here is derived from an EMBL/GenBank/DDBJ whole genome shotgun (WGS) entry which is preliminary data.</text>
</comment>
<proteinExistence type="inferred from homology"/>
<dbReference type="EC" id="3.5.1.44" evidence="6"/>
<keyword evidence="12" id="KW-1185">Reference proteome</keyword>
<evidence type="ECO:0000256" key="2">
    <source>
        <dbReference type="ARBA" id="ARBA00022500"/>
    </source>
</evidence>
<evidence type="ECO:0000313" key="11">
    <source>
        <dbReference type="EMBL" id="CDF58044.1"/>
    </source>
</evidence>
<evidence type="ECO:0000256" key="5">
    <source>
        <dbReference type="ARBA" id="ARBA00048267"/>
    </source>
</evidence>
<dbReference type="SMART" id="SM00448">
    <property type="entry name" value="REC"/>
    <property type="match status" value="1"/>
</dbReference>
<dbReference type="InterPro" id="IPR011006">
    <property type="entry name" value="CheY-like_superfamily"/>
</dbReference>
<evidence type="ECO:0000259" key="9">
    <source>
        <dbReference type="PROSITE" id="PS50110"/>
    </source>
</evidence>
<dbReference type="Proteomes" id="UP000014923">
    <property type="component" value="Unassembled WGS sequence"/>
</dbReference>
<dbReference type="GO" id="GO:0008984">
    <property type="term" value="F:protein-glutamate methylesterase activity"/>
    <property type="evidence" value="ECO:0007669"/>
    <property type="project" value="UniProtKB-UniRule"/>
</dbReference>
<feature type="modified residue" description="4-aspartylphosphate" evidence="6 8">
    <location>
        <position position="57"/>
    </location>
</feature>
<dbReference type="Pfam" id="PF00072">
    <property type="entry name" value="Response_reg"/>
    <property type="match status" value="1"/>
</dbReference>